<feature type="compositionally biased region" description="Low complexity" evidence="1">
    <location>
        <begin position="416"/>
        <end position="427"/>
    </location>
</feature>
<comment type="caution">
    <text evidence="2">The sequence shown here is derived from an EMBL/GenBank/DDBJ whole genome shotgun (WGS) entry which is preliminary data.</text>
</comment>
<feature type="region of interest" description="Disordered" evidence="1">
    <location>
        <begin position="212"/>
        <end position="237"/>
    </location>
</feature>
<evidence type="ECO:0000313" key="3">
    <source>
        <dbReference type="Proteomes" id="UP000608513"/>
    </source>
</evidence>
<dbReference type="Proteomes" id="UP000608513">
    <property type="component" value="Unassembled WGS sequence"/>
</dbReference>
<sequence length="503" mass="54007">MSAVLARPAREPPTTLSGAFATPPDPNGILPTAATEALVRSQVASLLEATPSFHELAHGERRALQDKLVRVAAYAAECLRDIYWQSEKLGQTPVLKETRTSRPVAPATQPPALATAQANDFKPRAASQIGNVTQQTLRAIAFPTFVADLIRGTFDAIFQTNIKQMEAFGRLLGNVSKTVDQFMEDNVTDEHAHAWLADTYPRHLQLKNGKAVPRDNADQLPPPNFEGELHTSASLDESSIEETLLPAARRRMAETRLQMLSTMVLMGINRIVVTAGKIRATMAFHIDTSDSAFERTAEDVDARVAVRGHYNALVWGVEASASLAYVSSKRAGSDAEINTSTDLTGEVELHFKSDYFPVERFAPPNTLKAISGNTAVPEANPPPTFAAPTVGAPPPPPPPVRRKREPPPTMTPVGSPLPTAPALPTAPIGKGTLDPHANDPVPEPEAKKEEDKPKEEAKPKEGAKGKAKDKGKPEAEAPPEPPPEGEDAQGLALAAKGLPWTVH</sequence>
<reference evidence="2" key="1">
    <citation type="submission" date="2020-08" db="EMBL/GenBank/DDBJ databases">
        <title>Ramlibacter sp. USB13 16S ribosomal RNA gene genome sequencing and assembly.</title>
        <authorList>
            <person name="Kang M."/>
        </authorList>
    </citation>
    <scope>NUCLEOTIDE SEQUENCE</scope>
    <source>
        <strain evidence="2">USB13</strain>
    </source>
</reference>
<protein>
    <submittedName>
        <fullName evidence="2">Uncharacterized protein</fullName>
    </submittedName>
</protein>
<feature type="compositionally biased region" description="Pro residues" evidence="1">
    <location>
        <begin position="379"/>
        <end position="399"/>
    </location>
</feature>
<name>A0A923MTS7_9BURK</name>
<organism evidence="2 3">
    <name type="scientific">Ramlibacter cellulosilyticus</name>
    <dbReference type="NCBI Taxonomy" id="2764187"/>
    <lineage>
        <taxon>Bacteria</taxon>
        <taxon>Pseudomonadati</taxon>
        <taxon>Pseudomonadota</taxon>
        <taxon>Betaproteobacteria</taxon>
        <taxon>Burkholderiales</taxon>
        <taxon>Comamonadaceae</taxon>
        <taxon>Ramlibacter</taxon>
    </lineage>
</organism>
<dbReference type="EMBL" id="JACORT010000007">
    <property type="protein sequence ID" value="MBC5784499.1"/>
    <property type="molecule type" value="Genomic_DNA"/>
</dbReference>
<feature type="region of interest" description="Disordered" evidence="1">
    <location>
        <begin position="1"/>
        <end position="25"/>
    </location>
</feature>
<gene>
    <name evidence="2" type="ORF">H8N03_16240</name>
</gene>
<dbReference type="AlphaFoldDB" id="A0A923MTS7"/>
<feature type="compositionally biased region" description="Basic and acidic residues" evidence="1">
    <location>
        <begin position="444"/>
        <end position="475"/>
    </location>
</feature>
<evidence type="ECO:0000256" key="1">
    <source>
        <dbReference type="SAM" id="MobiDB-lite"/>
    </source>
</evidence>
<accession>A0A923MTS7</accession>
<dbReference type="RefSeq" id="WP_187077250.1">
    <property type="nucleotide sequence ID" value="NZ_JACORT010000007.1"/>
</dbReference>
<evidence type="ECO:0000313" key="2">
    <source>
        <dbReference type="EMBL" id="MBC5784499.1"/>
    </source>
</evidence>
<feature type="region of interest" description="Disordered" evidence="1">
    <location>
        <begin position="372"/>
        <end position="503"/>
    </location>
</feature>
<keyword evidence="3" id="KW-1185">Reference proteome</keyword>
<proteinExistence type="predicted"/>